<evidence type="ECO:0000256" key="2">
    <source>
        <dbReference type="ARBA" id="ARBA00023125"/>
    </source>
</evidence>
<dbReference type="GO" id="GO:0003700">
    <property type="term" value="F:DNA-binding transcription factor activity"/>
    <property type="evidence" value="ECO:0007669"/>
    <property type="project" value="InterPro"/>
</dbReference>
<keyword evidence="1" id="KW-0805">Transcription regulation</keyword>
<dbReference type="EMBL" id="NOXV01000286">
    <property type="protein sequence ID" value="OYQ35108.1"/>
    <property type="molecule type" value="Genomic_DNA"/>
</dbReference>
<keyword evidence="3" id="KW-0804">Transcription</keyword>
<dbReference type="InterPro" id="IPR020449">
    <property type="entry name" value="Tscrpt_reg_AraC-type_HTH"/>
</dbReference>
<dbReference type="RefSeq" id="WP_094415536.1">
    <property type="nucleotide sequence ID" value="NZ_NOXV01000286.1"/>
</dbReference>
<dbReference type="PROSITE" id="PS01124">
    <property type="entry name" value="HTH_ARAC_FAMILY_2"/>
    <property type="match status" value="1"/>
</dbReference>
<keyword evidence="6" id="KW-1185">Reference proteome</keyword>
<dbReference type="SMART" id="SM00342">
    <property type="entry name" value="HTH_ARAC"/>
    <property type="match status" value="1"/>
</dbReference>
<dbReference type="OrthoDB" id="2666928at2"/>
<keyword evidence="2" id="KW-0238">DNA-binding</keyword>
<dbReference type="GO" id="GO:0043565">
    <property type="term" value="F:sequence-specific DNA binding"/>
    <property type="evidence" value="ECO:0007669"/>
    <property type="project" value="InterPro"/>
</dbReference>
<dbReference type="PRINTS" id="PR00032">
    <property type="entry name" value="HTHARAC"/>
</dbReference>
<accession>A0A255Z0W6</accession>
<dbReference type="Proteomes" id="UP000216605">
    <property type="component" value="Unassembled WGS sequence"/>
</dbReference>
<evidence type="ECO:0000256" key="1">
    <source>
        <dbReference type="ARBA" id="ARBA00023015"/>
    </source>
</evidence>
<organism evidence="5 6">
    <name type="scientific">Flavobacterium cyanobacteriorum</name>
    <dbReference type="NCBI Taxonomy" id="2022802"/>
    <lineage>
        <taxon>Bacteria</taxon>
        <taxon>Pseudomonadati</taxon>
        <taxon>Bacteroidota</taxon>
        <taxon>Flavobacteriia</taxon>
        <taxon>Flavobacteriales</taxon>
        <taxon>Flavobacteriaceae</taxon>
        <taxon>Flavobacterium</taxon>
    </lineage>
</organism>
<proteinExistence type="predicted"/>
<dbReference type="PANTHER" id="PTHR43280:SF32">
    <property type="entry name" value="TRANSCRIPTIONAL REGULATORY PROTEIN"/>
    <property type="match status" value="1"/>
</dbReference>
<dbReference type="Pfam" id="PF12833">
    <property type="entry name" value="HTH_18"/>
    <property type="match status" value="1"/>
</dbReference>
<evidence type="ECO:0000313" key="5">
    <source>
        <dbReference type="EMBL" id="OYQ35108.1"/>
    </source>
</evidence>
<evidence type="ECO:0000256" key="3">
    <source>
        <dbReference type="ARBA" id="ARBA00023163"/>
    </source>
</evidence>
<dbReference type="Gene3D" id="1.10.10.60">
    <property type="entry name" value="Homeodomain-like"/>
    <property type="match status" value="1"/>
</dbReference>
<dbReference type="AlphaFoldDB" id="A0A255Z0W6"/>
<name>A0A255Z0W6_9FLAO</name>
<dbReference type="InterPro" id="IPR009057">
    <property type="entry name" value="Homeodomain-like_sf"/>
</dbReference>
<evidence type="ECO:0000313" key="6">
    <source>
        <dbReference type="Proteomes" id="UP000216605"/>
    </source>
</evidence>
<dbReference type="InterPro" id="IPR018060">
    <property type="entry name" value="HTH_AraC"/>
</dbReference>
<sequence length="295" mass="34780">MKLITTIADYCTEINIPAPRHSLFDIRRFEDNMRTVNAKQHPFRHEFYALALRHQGSNSEVMGNRLDSNLFFNSPYQIITWDILPDWQGYYILFDRDFIAMNPAWNNFIIDYPFFRLDKSIPFNLPDEDRVLADYFFKKIFEEYHSENEDKFQFIIAYTQLLLNLTKRYFNKEHEAQRSSEENRTNDIILVSRFQSMIENSLTGGVEKDNIRQAGYYADKLGVHPNYLNAVVKRITNQTASQIIQGQLIVMAKSLLLQTPLSIKEIGYRLGFTEPTHFAAFFKKHTGKTPVEYRK</sequence>
<evidence type="ECO:0000259" key="4">
    <source>
        <dbReference type="PROSITE" id="PS01124"/>
    </source>
</evidence>
<gene>
    <name evidence="5" type="ORF">CHU92_11045</name>
</gene>
<reference evidence="5 6" key="1">
    <citation type="submission" date="2017-07" db="EMBL/GenBank/DDBJ databases">
        <title>Flavobacterium cyanobacteriorum sp. nov., isolated from cyanobacterial aggregates in a eutrophic lake.</title>
        <authorList>
            <person name="Cai H."/>
        </authorList>
    </citation>
    <scope>NUCLEOTIDE SEQUENCE [LARGE SCALE GENOMIC DNA]</scope>
    <source>
        <strain evidence="5 6">TH021</strain>
    </source>
</reference>
<protein>
    <recommendedName>
        <fullName evidence="4">HTH araC/xylS-type domain-containing protein</fullName>
    </recommendedName>
</protein>
<dbReference type="PANTHER" id="PTHR43280">
    <property type="entry name" value="ARAC-FAMILY TRANSCRIPTIONAL REGULATOR"/>
    <property type="match status" value="1"/>
</dbReference>
<comment type="caution">
    <text evidence="5">The sequence shown here is derived from an EMBL/GenBank/DDBJ whole genome shotgun (WGS) entry which is preliminary data.</text>
</comment>
<feature type="domain" description="HTH araC/xylS-type" evidence="4">
    <location>
        <begin position="192"/>
        <end position="295"/>
    </location>
</feature>
<dbReference type="SUPFAM" id="SSF46689">
    <property type="entry name" value="Homeodomain-like"/>
    <property type="match status" value="1"/>
</dbReference>